<sequence>MSPITTHPQSSCNLTSSQDGVCGCPSFWSPSTTTRTTTPSPPPTQEASTPPGSPRETCFFWYHNTCRRGAQCQLAHEVHVTWPIPVPPRYVHYEKCKLGMCPLRWDLVAFKKGGGGKETKAVEKRGIDMEKGGEVDVLEGLIDPSSRAMDGEYSESGSEVSSYSPRENSTLCSTETIDRALPSPPASNHEPPLSRPRTMSKRKRVPSLTKRTMASPISSSTPSGPCIPTGPRSSLVRTVPARPGADKQICFNWYHSQPCPRQRKNKCTYTHYISKHGGEVSLPLGIRAHKGCVLELCPLRSVPAEKVVEVASVPKAPKAARVEEVEQVNIVGRGGKSWLEKRGRTGGETEQEIMEMRRRIKSDARDRRERRRLEKKSKEGRLDYGDEVEGKQEVGIKQSKSSRVSRRDLSMRKKEQPRVLVDYELPEGEERLEWDTDLVRRIFGEIE</sequence>
<keyword evidence="1" id="KW-0862">Zinc</keyword>
<feature type="region of interest" description="Disordered" evidence="2">
    <location>
        <begin position="383"/>
        <end position="415"/>
    </location>
</feature>
<evidence type="ECO:0000256" key="2">
    <source>
        <dbReference type="SAM" id="MobiDB-lite"/>
    </source>
</evidence>
<feature type="compositionally biased region" description="Polar residues" evidence="2">
    <location>
        <begin position="165"/>
        <end position="175"/>
    </location>
</feature>
<feature type="zinc finger region" description="C3H1-type" evidence="1">
    <location>
        <begin position="52"/>
        <end position="79"/>
    </location>
</feature>
<keyword evidence="1" id="KW-0863">Zinc-finger</keyword>
<gene>
    <name evidence="4" type="ORF">JI435_156710</name>
</gene>
<evidence type="ECO:0000259" key="3">
    <source>
        <dbReference type="PROSITE" id="PS50103"/>
    </source>
</evidence>
<feature type="compositionally biased region" description="Low complexity" evidence="2">
    <location>
        <begin position="154"/>
        <end position="164"/>
    </location>
</feature>
<dbReference type="AlphaFoldDB" id="A0A7U2EXS6"/>
<protein>
    <recommendedName>
        <fullName evidence="3">C3H1-type domain-containing protein</fullName>
    </recommendedName>
</protein>
<evidence type="ECO:0000313" key="5">
    <source>
        <dbReference type="Proteomes" id="UP000663193"/>
    </source>
</evidence>
<dbReference type="OrthoDB" id="3800422at2759"/>
<dbReference type="VEuPathDB" id="FungiDB:JI435_156710"/>
<dbReference type="GO" id="GO:0008270">
    <property type="term" value="F:zinc ion binding"/>
    <property type="evidence" value="ECO:0007669"/>
    <property type="project" value="UniProtKB-KW"/>
</dbReference>
<organism evidence="4 5">
    <name type="scientific">Phaeosphaeria nodorum (strain SN15 / ATCC MYA-4574 / FGSC 10173)</name>
    <name type="common">Glume blotch fungus</name>
    <name type="synonym">Parastagonospora nodorum</name>
    <dbReference type="NCBI Taxonomy" id="321614"/>
    <lineage>
        <taxon>Eukaryota</taxon>
        <taxon>Fungi</taxon>
        <taxon>Dikarya</taxon>
        <taxon>Ascomycota</taxon>
        <taxon>Pezizomycotina</taxon>
        <taxon>Dothideomycetes</taxon>
        <taxon>Pleosporomycetidae</taxon>
        <taxon>Pleosporales</taxon>
        <taxon>Pleosporineae</taxon>
        <taxon>Phaeosphaeriaceae</taxon>
        <taxon>Parastagonospora</taxon>
    </lineage>
</organism>
<reference evidence="5" key="1">
    <citation type="journal article" date="2021" name="BMC Genomics">
        <title>Chromosome-level genome assembly and manually-curated proteome of model necrotroph Parastagonospora nodorum Sn15 reveals a genome-wide trove of candidate effector homologs, and redundancy of virulence-related functions within an accessory chromosome.</title>
        <authorList>
            <person name="Bertazzoni S."/>
            <person name="Jones D.A.B."/>
            <person name="Phan H.T."/>
            <person name="Tan K.-C."/>
            <person name="Hane J.K."/>
        </authorList>
    </citation>
    <scope>NUCLEOTIDE SEQUENCE [LARGE SCALE GENOMIC DNA]</scope>
    <source>
        <strain evidence="5">SN15 / ATCC MYA-4574 / FGSC 10173)</strain>
    </source>
</reference>
<dbReference type="Proteomes" id="UP000663193">
    <property type="component" value="Chromosome 4"/>
</dbReference>
<proteinExistence type="predicted"/>
<feature type="compositionally biased region" description="Polar residues" evidence="2">
    <location>
        <begin position="209"/>
        <end position="223"/>
    </location>
</feature>
<keyword evidence="5" id="KW-1185">Reference proteome</keyword>
<keyword evidence="1" id="KW-0479">Metal-binding</keyword>
<feature type="region of interest" description="Disordered" evidence="2">
    <location>
        <begin position="33"/>
        <end position="52"/>
    </location>
</feature>
<evidence type="ECO:0000256" key="1">
    <source>
        <dbReference type="PROSITE-ProRule" id="PRU00723"/>
    </source>
</evidence>
<feature type="domain" description="C3H1-type" evidence="3">
    <location>
        <begin position="52"/>
        <end position="79"/>
    </location>
</feature>
<dbReference type="InterPro" id="IPR000571">
    <property type="entry name" value="Znf_CCCH"/>
</dbReference>
<feature type="compositionally biased region" description="Basic and acidic residues" evidence="2">
    <location>
        <begin position="405"/>
        <end position="415"/>
    </location>
</feature>
<name>A0A7U2EXS6_PHANO</name>
<feature type="region of interest" description="Disordered" evidence="2">
    <location>
        <begin position="144"/>
        <end position="234"/>
    </location>
</feature>
<dbReference type="EMBL" id="CP069026">
    <property type="protein sequence ID" value="QRC93813.1"/>
    <property type="molecule type" value="Genomic_DNA"/>
</dbReference>
<dbReference type="PROSITE" id="PS50103">
    <property type="entry name" value="ZF_C3H1"/>
    <property type="match status" value="1"/>
</dbReference>
<evidence type="ECO:0000313" key="4">
    <source>
        <dbReference type="EMBL" id="QRC93813.1"/>
    </source>
</evidence>
<feature type="compositionally biased region" description="Basic and acidic residues" evidence="2">
    <location>
        <begin position="383"/>
        <end position="394"/>
    </location>
</feature>
<accession>A0A7U2EXS6</accession>